<reference evidence="1" key="1">
    <citation type="submission" date="2020-07" db="EMBL/GenBank/DDBJ databases">
        <title>Clarias magur genome sequencing, assembly and annotation.</title>
        <authorList>
            <person name="Kushwaha B."/>
            <person name="Kumar R."/>
            <person name="Das P."/>
            <person name="Joshi C.G."/>
            <person name="Kumar D."/>
            <person name="Nagpure N.S."/>
            <person name="Pandey M."/>
            <person name="Agarwal S."/>
            <person name="Srivastava S."/>
            <person name="Singh M."/>
            <person name="Sahoo L."/>
            <person name="Jayasankar P."/>
            <person name="Meher P.K."/>
            <person name="Koringa P.G."/>
            <person name="Iquebal M.A."/>
            <person name="Das S.P."/>
            <person name="Bit A."/>
            <person name="Patnaik S."/>
            <person name="Patel N."/>
            <person name="Shah T.M."/>
            <person name="Hinsu A."/>
            <person name="Jena J.K."/>
        </authorList>
    </citation>
    <scope>NUCLEOTIDE SEQUENCE</scope>
    <source>
        <strain evidence="1">CIFAMagur01</strain>
        <tissue evidence="1">Testis</tissue>
    </source>
</reference>
<sequence length="316" mass="37758">MSCKDPTCLQEFKTYISEDIPPYPNPVTFWCSDVAHVTEELGFKGIMEMEHFRPPKCEFSWWDLKIKDEEIRAAEVHYMERVEKQIPKKKRPFLKEFTTSPLFNLEKSRYGNYRFTFPLSEMMQWYKDQNCAGKEPVLRVYETLIYKQEIVYTVLIHSPEYNERFEEYPLFKESECVSLSDNKLTQPLLKGSKWVYYQDGTIIWKAQAICETHEYKFVSQRMRKLKSPQFYVWDQVSLVFHLPNHSKHGGGLKIPRKRLIEALEACDIDEEKNLVGLPGSQPHTERFVEAKRKVDELKRELIKKPERRKGGRRRRR</sequence>
<proteinExistence type="predicted"/>
<dbReference type="EMBL" id="QNUK01000269">
    <property type="protein sequence ID" value="KAF5896628.1"/>
    <property type="molecule type" value="Genomic_DNA"/>
</dbReference>
<accession>A0A8J4X7V2</accession>
<dbReference type="Proteomes" id="UP000727407">
    <property type="component" value="Unassembled WGS sequence"/>
</dbReference>
<evidence type="ECO:0000313" key="1">
    <source>
        <dbReference type="EMBL" id="KAF5896628.1"/>
    </source>
</evidence>
<name>A0A8J4X7V2_CLAMG</name>
<organism evidence="1 2">
    <name type="scientific">Clarias magur</name>
    <name type="common">Asian catfish</name>
    <name type="synonym">Macropteronotus magur</name>
    <dbReference type="NCBI Taxonomy" id="1594786"/>
    <lineage>
        <taxon>Eukaryota</taxon>
        <taxon>Metazoa</taxon>
        <taxon>Chordata</taxon>
        <taxon>Craniata</taxon>
        <taxon>Vertebrata</taxon>
        <taxon>Euteleostomi</taxon>
        <taxon>Actinopterygii</taxon>
        <taxon>Neopterygii</taxon>
        <taxon>Teleostei</taxon>
        <taxon>Ostariophysi</taxon>
        <taxon>Siluriformes</taxon>
        <taxon>Clariidae</taxon>
        <taxon>Clarias</taxon>
    </lineage>
</organism>
<dbReference type="OrthoDB" id="9942170at2759"/>
<protein>
    <submittedName>
        <fullName evidence="1">Uncharacterized protein</fullName>
    </submittedName>
</protein>
<dbReference type="AlphaFoldDB" id="A0A8J4X7V2"/>
<gene>
    <name evidence="1" type="ORF">DAT39_013652</name>
</gene>
<comment type="caution">
    <text evidence="1">The sequence shown here is derived from an EMBL/GenBank/DDBJ whole genome shotgun (WGS) entry which is preliminary data.</text>
</comment>
<keyword evidence="2" id="KW-1185">Reference proteome</keyword>
<evidence type="ECO:0000313" key="2">
    <source>
        <dbReference type="Proteomes" id="UP000727407"/>
    </source>
</evidence>